<dbReference type="Proteomes" id="UP000007110">
    <property type="component" value="Unassembled WGS sequence"/>
</dbReference>
<dbReference type="OrthoDB" id="10007456at2759"/>
<dbReference type="InParanoid" id="A0A7M7NDD1"/>
<reference evidence="1" key="2">
    <citation type="submission" date="2021-01" db="UniProtKB">
        <authorList>
            <consortium name="EnsemblMetazoa"/>
        </authorList>
    </citation>
    <scope>IDENTIFICATION</scope>
</reference>
<organism evidence="1 2">
    <name type="scientific">Strongylocentrotus purpuratus</name>
    <name type="common">Purple sea urchin</name>
    <dbReference type="NCBI Taxonomy" id="7668"/>
    <lineage>
        <taxon>Eukaryota</taxon>
        <taxon>Metazoa</taxon>
        <taxon>Echinodermata</taxon>
        <taxon>Eleutherozoa</taxon>
        <taxon>Echinozoa</taxon>
        <taxon>Echinoidea</taxon>
        <taxon>Euechinoidea</taxon>
        <taxon>Echinacea</taxon>
        <taxon>Camarodonta</taxon>
        <taxon>Echinidea</taxon>
        <taxon>Strongylocentrotidae</taxon>
        <taxon>Strongylocentrotus</taxon>
    </lineage>
</organism>
<dbReference type="RefSeq" id="XP_030834712.1">
    <property type="nucleotide sequence ID" value="XM_030978852.1"/>
</dbReference>
<dbReference type="PANTHER" id="PTHR24407:SF14">
    <property type="entry name" value="SIR2-LIKE DOMAIN-CONTAINING PROTEIN"/>
    <property type="match status" value="1"/>
</dbReference>
<reference evidence="2" key="1">
    <citation type="submission" date="2015-02" db="EMBL/GenBank/DDBJ databases">
        <title>Genome sequencing for Strongylocentrotus purpuratus.</title>
        <authorList>
            <person name="Murali S."/>
            <person name="Liu Y."/>
            <person name="Vee V."/>
            <person name="English A."/>
            <person name="Wang M."/>
            <person name="Skinner E."/>
            <person name="Han Y."/>
            <person name="Muzny D.M."/>
            <person name="Worley K.C."/>
            <person name="Gibbs R.A."/>
        </authorList>
    </citation>
    <scope>NUCLEOTIDE SEQUENCE</scope>
</reference>
<dbReference type="PANTHER" id="PTHR24407">
    <property type="entry name" value="PROTEIN KINASE DOMAIN-CONTAINING PROTEIN"/>
    <property type="match status" value="1"/>
</dbReference>
<keyword evidence="2" id="KW-1185">Reference proteome</keyword>
<dbReference type="KEGG" id="spu:115921396"/>
<protein>
    <submittedName>
        <fullName evidence="1">Uncharacterized protein</fullName>
    </submittedName>
</protein>
<sequence length="345" mass="39669">MKLYTFIHVEGFDRENLSVYIHKYFPNNDDKANQLVQFTNDNDIISEYMAHYPIYVAMLCLMWKQLDEPKLKELKSLKTFSQIFNEMIGFLKEHYAQKEVKKVGSPSLIAFLKKIDELLGPIAKQALNGLLENTLVYSEDDFKICPESKDTACRVGILSQEDRITTSMDMHERNPHVQLPVFFPHKLFQEYMAGVHLASLYESNRNEFNRLIEKVVLPRKEEFRYLLYFTVSQNKSIATHIMKSMLQDRFMNRWTSQQEQNIDFIVDLAFESQDPDVAALVKAGISSEKSVICITSSAHTVAAYVFTGVHLVSLSIQRGGGPTKSLDVAEMICTMPSLKKAFLHE</sequence>
<name>A0A7M7NDD1_STRPU</name>
<evidence type="ECO:0000313" key="1">
    <source>
        <dbReference type="EnsemblMetazoa" id="XP_030834712"/>
    </source>
</evidence>
<proteinExistence type="predicted"/>
<accession>A0A7M7NDD1</accession>
<dbReference type="EnsemblMetazoa" id="XM_030978852">
    <property type="protein sequence ID" value="XP_030834712"/>
    <property type="gene ID" value="LOC115921396"/>
</dbReference>
<evidence type="ECO:0000313" key="2">
    <source>
        <dbReference type="Proteomes" id="UP000007110"/>
    </source>
</evidence>
<dbReference type="GeneID" id="115921396"/>
<dbReference type="AlphaFoldDB" id="A0A7M7NDD1"/>